<protein>
    <submittedName>
        <fullName evidence="2">Uncharacterized protein</fullName>
    </submittedName>
</protein>
<proteinExistence type="predicted"/>
<feature type="transmembrane region" description="Helical" evidence="1">
    <location>
        <begin position="37"/>
        <end position="55"/>
    </location>
</feature>
<keyword evidence="1" id="KW-1133">Transmembrane helix</keyword>
<keyword evidence="1" id="KW-0812">Transmembrane</keyword>
<comment type="caution">
    <text evidence="2">The sequence shown here is derived from an EMBL/GenBank/DDBJ whole genome shotgun (WGS) entry which is preliminary data.</text>
</comment>
<name>A0A2S4HAK2_9GAMM</name>
<evidence type="ECO:0000313" key="2">
    <source>
        <dbReference type="EMBL" id="POP50993.1"/>
    </source>
</evidence>
<accession>A0A2S4HAK2</accession>
<dbReference type="Proteomes" id="UP000237222">
    <property type="component" value="Unassembled WGS sequence"/>
</dbReference>
<dbReference type="AlphaFoldDB" id="A0A2S4HAK2"/>
<dbReference type="EMBL" id="PQGG01000045">
    <property type="protein sequence ID" value="POP50993.1"/>
    <property type="molecule type" value="Genomic_DNA"/>
</dbReference>
<evidence type="ECO:0000256" key="1">
    <source>
        <dbReference type="SAM" id="Phobius"/>
    </source>
</evidence>
<dbReference type="RefSeq" id="WP_103686118.1">
    <property type="nucleotide sequence ID" value="NZ_PQGG01000045.1"/>
</dbReference>
<gene>
    <name evidence="2" type="ORF">C0068_19360</name>
</gene>
<feature type="transmembrane region" description="Helical" evidence="1">
    <location>
        <begin position="5"/>
        <end position="22"/>
    </location>
</feature>
<evidence type="ECO:0000313" key="3">
    <source>
        <dbReference type="Proteomes" id="UP000237222"/>
    </source>
</evidence>
<sequence>MNHTYIAGAVVLIFIHALYATFSTRQAVNEVPFRSELTLLLLLIWVIPFAGAYIANRRMNPKWRQSFQPIDREASLMSSSNSSHGAGGD</sequence>
<organism evidence="2 3">
    <name type="scientific">Zhongshania marina</name>
    <dbReference type="NCBI Taxonomy" id="2304603"/>
    <lineage>
        <taxon>Bacteria</taxon>
        <taxon>Pseudomonadati</taxon>
        <taxon>Pseudomonadota</taxon>
        <taxon>Gammaproteobacteria</taxon>
        <taxon>Cellvibrionales</taxon>
        <taxon>Spongiibacteraceae</taxon>
        <taxon>Zhongshania</taxon>
    </lineage>
</organism>
<reference evidence="2" key="1">
    <citation type="submission" date="2018-01" db="EMBL/GenBank/DDBJ databases">
        <authorList>
            <person name="Yu X.-D."/>
        </authorList>
    </citation>
    <scope>NUCLEOTIDE SEQUENCE</scope>
    <source>
        <strain evidence="2">ZX-21</strain>
    </source>
</reference>
<keyword evidence="1" id="KW-0472">Membrane</keyword>